<feature type="non-terminal residue" evidence="1">
    <location>
        <position position="28"/>
    </location>
</feature>
<evidence type="ECO:0000313" key="1">
    <source>
        <dbReference type="EMBL" id="ETJ01747.1"/>
    </source>
</evidence>
<dbReference type="Proteomes" id="UP000018852">
    <property type="component" value="Unassembled WGS sequence"/>
</dbReference>
<proteinExistence type="predicted"/>
<gene>
    <name evidence="1" type="ORF">Q605_AUC01056G0001</name>
</gene>
<accession>W1V6X8</accession>
<organism evidence="1 2">
    <name type="scientific">Actinomyces urogenitalis DORA_12</name>
    <dbReference type="NCBI Taxonomy" id="1403939"/>
    <lineage>
        <taxon>Bacteria</taxon>
        <taxon>Bacillati</taxon>
        <taxon>Actinomycetota</taxon>
        <taxon>Actinomycetes</taxon>
        <taxon>Actinomycetales</taxon>
        <taxon>Actinomycetaceae</taxon>
        <taxon>Actinomyces</taxon>
    </lineage>
</organism>
<reference evidence="1 2" key="1">
    <citation type="submission" date="2013-12" db="EMBL/GenBank/DDBJ databases">
        <title>A Varibaculum cambriense genome reconstructed from a premature infant gut community with otherwise low bacterial novelty that shifts toward anaerobic metabolism during the third week of life.</title>
        <authorList>
            <person name="Brown C.T."/>
            <person name="Sharon I."/>
            <person name="Thomas B.C."/>
            <person name="Castelle C.J."/>
            <person name="Morowitz M.J."/>
            <person name="Banfield J.F."/>
        </authorList>
    </citation>
    <scope>NUCLEOTIDE SEQUENCE [LARGE SCALE GENOMIC DNA]</scope>
    <source>
        <strain evidence="2">DORA_12</strain>
    </source>
</reference>
<dbReference type="AlphaFoldDB" id="W1V6X8"/>
<name>W1V6X8_9ACTO</name>
<evidence type="ECO:0000313" key="2">
    <source>
        <dbReference type="Proteomes" id="UP000018852"/>
    </source>
</evidence>
<sequence length="28" mass="2959">MGSEGGSDGVLLTRPLWLGRTASVRHCC</sequence>
<comment type="caution">
    <text evidence="1">The sequence shown here is derived from an EMBL/GenBank/DDBJ whole genome shotgun (WGS) entry which is preliminary data.</text>
</comment>
<dbReference type="EMBL" id="AZLV01001056">
    <property type="protein sequence ID" value="ETJ01747.1"/>
    <property type="molecule type" value="Genomic_DNA"/>
</dbReference>
<protein>
    <submittedName>
        <fullName evidence="1">Uncharacterized protein</fullName>
    </submittedName>
</protein>